<dbReference type="AlphaFoldDB" id="A0A9D4PY56"/>
<evidence type="ECO:0000256" key="1">
    <source>
        <dbReference type="SAM" id="MobiDB-lite"/>
    </source>
</evidence>
<feature type="region of interest" description="Disordered" evidence="1">
    <location>
        <begin position="159"/>
        <end position="198"/>
    </location>
</feature>
<feature type="compositionally biased region" description="Polar residues" evidence="1">
    <location>
        <begin position="167"/>
        <end position="177"/>
    </location>
</feature>
<gene>
    <name evidence="2" type="ORF">HPB52_017235</name>
</gene>
<reference evidence="2" key="2">
    <citation type="submission" date="2021-09" db="EMBL/GenBank/DDBJ databases">
        <authorList>
            <person name="Jia N."/>
            <person name="Wang J."/>
            <person name="Shi W."/>
            <person name="Du L."/>
            <person name="Sun Y."/>
            <person name="Zhan W."/>
            <person name="Jiang J."/>
            <person name="Wang Q."/>
            <person name="Zhang B."/>
            <person name="Ji P."/>
            <person name="Sakyi L.B."/>
            <person name="Cui X."/>
            <person name="Yuan T."/>
            <person name="Jiang B."/>
            <person name="Yang W."/>
            <person name="Lam T.T.-Y."/>
            <person name="Chang Q."/>
            <person name="Ding S."/>
            <person name="Wang X."/>
            <person name="Zhu J."/>
            <person name="Ruan X."/>
            <person name="Zhao L."/>
            <person name="Wei J."/>
            <person name="Que T."/>
            <person name="Du C."/>
            <person name="Cheng J."/>
            <person name="Dai P."/>
            <person name="Han X."/>
            <person name="Huang E."/>
            <person name="Gao Y."/>
            <person name="Liu J."/>
            <person name="Shao H."/>
            <person name="Ye R."/>
            <person name="Li L."/>
            <person name="Wei W."/>
            <person name="Wang X."/>
            <person name="Wang C."/>
            <person name="Huo Q."/>
            <person name="Li W."/>
            <person name="Guo W."/>
            <person name="Chen H."/>
            <person name="Chen S."/>
            <person name="Zhou L."/>
            <person name="Zhou L."/>
            <person name="Ni X."/>
            <person name="Tian J."/>
            <person name="Zhou Y."/>
            <person name="Sheng Y."/>
            <person name="Liu T."/>
            <person name="Pan Y."/>
            <person name="Xia L."/>
            <person name="Li J."/>
            <person name="Zhao F."/>
            <person name="Cao W."/>
        </authorList>
    </citation>
    <scope>NUCLEOTIDE SEQUENCE</scope>
    <source>
        <strain evidence="2">Rsan-2018</strain>
        <tissue evidence="2">Larvae</tissue>
    </source>
</reference>
<proteinExistence type="predicted"/>
<name>A0A9D4PY56_RHISA</name>
<organism evidence="2 3">
    <name type="scientific">Rhipicephalus sanguineus</name>
    <name type="common">Brown dog tick</name>
    <name type="synonym">Ixodes sanguineus</name>
    <dbReference type="NCBI Taxonomy" id="34632"/>
    <lineage>
        <taxon>Eukaryota</taxon>
        <taxon>Metazoa</taxon>
        <taxon>Ecdysozoa</taxon>
        <taxon>Arthropoda</taxon>
        <taxon>Chelicerata</taxon>
        <taxon>Arachnida</taxon>
        <taxon>Acari</taxon>
        <taxon>Parasitiformes</taxon>
        <taxon>Ixodida</taxon>
        <taxon>Ixodoidea</taxon>
        <taxon>Ixodidae</taxon>
        <taxon>Rhipicephalinae</taxon>
        <taxon>Rhipicephalus</taxon>
        <taxon>Rhipicephalus</taxon>
    </lineage>
</organism>
<protein>
    <submittedName>
        <fullName evidence="2">Uncharacterized protein</fullName>
    </submittedName>
</protein>
<accession>A0A9D4PY56</accession>
<comment type="caution">
    <text evidence="2">The sequence shown here is derived from an EMBL/GenBank/DDBJ whole genome shotgun (WGS) entry which is preliminary data.</text>
</comment>
<dbReference type="Proteomes" id="UP000821837">
    <property type="component" value="Unassembled WGS sequence"/>
</dbReference>
<dbReference type="EMBL" id="JABSTV010001250">
    <property type="protein sequence ID" value="KAH7957299.1"/>
    <property type="molecule type" value="Genomic_DNA"/>
</dbReference>
<keyword evidence="3" id="KW-1185">Reference proteome</keyword>
<sequence length="214" mass="22919">MLEPIDLLKVEKNAEEKLQNLASTQATKRKSDLLACANDTATDAAVAGLDMKETRFAQVSLDALNDLQSYVKCKRCGGDVSVRTDTGAYLPLTPGSTFCECSGLLLHDAHGRSPLRRRWAEAQKDGGVGNTTTATDDIIRHLQSEPQFDKWVASLASGATAPVPADPTSSSPTIQQWSPPPDTTPGTASTDRPATPVVDETDCTFVDLDFDVLI</sequence>
<evidence type="ECO:0000313" key="2">
    <source>
        <dbReference type="EMBL" id="KAH7957299.1"/>
    </source>
</evidence>
<evidence type="ECO:0000313" key="3">
    <source>
        <dbReference type="Proteomes" id="UP000821837"/>
    </source>
</evidence>
<reference evidence="2" key="1">
    <citation type="journal article" date="2020" name="Cell">
        <title>Large-Scale Comparative Analyses of Tick Genomes Elucidate Their Genetic Diversity and Vector Capacities.</title>
        <authorList>
            <consortium name="Tick Genome and Microbiome Consortium (TIGMIC)"/>
            <person name="Jia N."/>
            <person name="Wang J."/>
            <person name="Shi W."/>
            <person name="Du L."/>
            <person name="Sun Y."/>
            <person name="Zhan W."/>
            <person name="Jiang J.F."/>
            <person name="Wang Q."/>
            <person name="Zhang B."/>
            <person name="Ji P."/>
            <person name="Bell-Sakyi L."/>
            <person name="Cui X.M."/>
            <person name="Yuan T.T."/>
            <person name="Jiang B.G."/>
            <person name="Yang W.F."/>
            <person name="Lam T.T."/>
            <person name="Chang Q.C."/>
            <person name="Ding S.J."/>
            <person name="Wang X.J."/>
            <person name="Zhu J.G."/>
            <person name="Ruan X.D."/>
            <person name="Zhao L."/>
            <person name="Wei J.T."/>
            <person name="Ye R.Z."/>
            <person name="Que T.C."/>
            <person name="Du C.H."/>
            <person name="Zhou Y.H."/>
            <person name="Cheng J.X."/>
            <person name="Dai P.F."/>
            <person name="Guo W.B."/>
            <person name="Han X.H."/>
            <person name="Huang E.J."/>
            <person name="Li L.F."/>
            <person name="Wei W."/>
            <person name="Gao Y.C."/>
            <person name="Liu J.Z."/>
            <person name="Shao H.Z."/>
            <person name="Wang X."/>
            <person name="Wang C.C."/>
            <person name="Yang T.C."/>
            <person name="Huo Q.B."/>
            <person name="Li W."/>
            <person name="Chen H.Y."/>
            <person name="Chen S.E."/>
            <person name="Zhou L.G."/>
            <person name="Ni X.B."/>
            <person name="Tian J.H."/>
            <person name="Sheng Y."/>
            <person name="Liu T."/>
            <person name="Pan Y.S."/>
            <person name="Xia L.Y."/>
            <person name="Li J."/>
            <person name="Zhao F."/>
            <person name="Cao W.C."/>
        </authorList>
    </citation>
    <scope>NUCLEOTIDE SEQUENCE</scope>
    <source>
        <strain evidence="2">Rsan-2018</strain>
    </source>
</reference>